<evidence type="ECO:0000313" key="1">
    <source>
        <dbReference type="EMBL" id="VYU32129.1"/>
    </source>
</evidence>
<sequence length="152" mass="16840">MELTSALEKIVQDQAGDAFYRLESEPSCTDDFRFFVNADYITLIVSVKSMGEGVVSRSFASHPIVTATEAYRELISFCNALNRLEEQSLGKFVVNGYNLTYQSYCPEAILEADPKKPRNSYLQKACVFGVLSPCPYSSSLEVNGALKKPKAT</sequence>
<gene>
    <name evidence="1" type="ORF">CALFYP39_02011</name>
</gene>
<organism evidence="1">
    <name type="scientific">Collinsella aerofaciens</name>
    <dbReference type="NCBI Taxonomy" id="74426"/>
    <lineage>
        <taxon>Bacteria</taxon>
        <taxon>Bacillati</taxon>
        <taxon>Actinomycetota</taxon>
        <taxon>Coriobacteriia</taxon>
        <taxon>Coriobacteriales</taxon>
        <taxon>Coriobacteriaceae</taxon>
        <taxon>Collinsella</taxon>
    </lineage>
</organism>
<reference evidence="1" key="1">
    <citation type="submission" date="2019-11" db="EMBL/GenBank/DDBJ databases">
        <authorList>
            <person name="Feng L."/>
        </authorList>
    </citation>
    <scope>NUCLEOTIDE SEQUENCE</scope>
    <source>
        <strain evidence="1">CaerofaciensLFYP39</strain>
    </source>
</reference>
<name>A0A6N3DXU8_9ACTN</name>
<proteinExistence type="predicted"/>
<dbReference type="EMBL" id="CACRTW010000046">
    <property type="protein sequence ID" value="VYU32129.1"/>
    <property type="molecule type" value="Genomic_DNA"/>
</dbReference>
<accession>A0A6N3DXU8</accession>
<dbReference type="AlphaFoldDB" id="A0A6N3DXU8"/>
<dbReference type="RefSeq" id="WP_156600587.1">
    <property type="nucleotide sequence ID" value="NZ_CACRTW010000046.1"/>
</dbReference>
<protein>
    <submittedName>
        <fullName evidence="1">Uncharacterized protein</fullName>
    </submittedName>
</protein>